<feature type="domain" description="Tyr recombinase" evidence="2">
    <location>
        <begin position="22"/>
        <end position="204"/>
    </location>
</feature>
<dbReference type="InterPro" id="IPR013762">
    <property type="entry name" value="Integrase-like_cat_sf"/>
</dbReference>
<dbReference type="Proteomes" id="UP000215616">
    <property type="component" value="Unassembled WGS sequence"/>
</dbReference>
<evidence type="ECO:0000259" key="2">
    <source>
        <dbReference type="PROSITE" id="PS51898"/>
    </source>
</evidence>
<dbReference type="InterPro" id="IPR002104">
    <property type="entry name" value="Integrase_catalytic"/>
</dbReference>
<protein>
    <recommendedName>
        <fullName evidence="2">Tyr recombinase domain-containing protein</fullName>
    </recommendedName>
</protein>
<accession>A0A258D5D4</accession>
<dbReference type="Pfam" id="PF00589">
    <property type="entry name" value="Phage_integrase"/>
    <property type="match status" value="1"/>
</dbReference>
<dbReference type="AlphaFoldDB" id="A0A258D5D4"/>
<dbReference type="InterPro" id="IPR011010">
    <property type="entry name" value="DNA_brk_join_enz"/>
</dbReference>
<organism evidence="3 4">
    <name type="scientific">Caulobacter vibrioides</name>
    <name type="common">Caulobacter crescentus</name>
    <dbReference type="NCBI Taxonomy" id="155892"/>
    <lineage>
        <taxon>Bacteria</taxon>
        <taxon>Pseudomonadati</taxon>
        <taxon>Pseudomonadota</taxon>
        <taxon>Alphaproteobacteria</taxon>
        <taxon>Caulobacterales</taxon>
        <taxon>Caulobacteraceae</taxon>
        <taxon>Caulobacter</taxon>
    </lineage>
</organism>
<dbReference type="Gene3D" id="1.10.443.10">
    <property type="entry name" value="Intergrase catalytic core"/>
    <property type="match status" value="1"/>
</dbReference>
<evidence type="ECO:0000313" key="3">
    <source>
        <dbReference type="EMBL" id="OYX03011.1"/>
    </source>
</evidence>
<proteinExistence type="predicted"/>
<dbReference type="PROSITE" id="PS51898">
    <property type="entry name" value="TYR_RECOMBINASE"/>
    <property type="match status" value="1"/>
</dbReference>
<evidence type="ECO:0000256" key="1">
    <source>
        <dbReference type="ARBA" id="ARBA00023172"/>
    </source>
</evidence>
<comment type="caution">
    <text evidence="3">The sequence shown here is derived from an EMBL/GenBank/DDBJ whole genome shotgun (WGS) entry which is preliminary data.</text>
</comment>
<dbReference type="EMBL" id="NCDQ01000162">
    <property type="protein sequence ID" value="OYX03011.1"/>
    <property type="molecule type" value="Genomic_DNA"/>
</dbReference>
<dbReference type="SUPFAM" id="SSF56349">
    <property type="entry name" value="DNA breaking-rejoining enzymes"/>
    <property type="match status" value="1"/>
</dbReference>
<dbReference type="GO" id="GO:0015074">
    <property type="term" value="P:DNA integration"/>
    <property type="evidence" value="ECO:0007669"/>
    <property type="project" value="InterPro"/>
</dbReference>
<gene>
    <name evidence="3" type="ORF">B7Z12_10955</name>
</gene>
<dbReference type="GO" id="GO:0003677">
    <property type="term" value="F:DNA binding"/>
    <property type="evidence" value="ECO:0007669"/>
    <property type="project" value="InterPro"/>
</dbReference>
<reference evidence="3 4" key="1">
    <citation type="submission" date="2017-03" db="EMBL/GenBank/DDBJ databases">
        <title>Lifting the veil on microbial sulfur biogeochemistry in mining wastewaters.</title>
        <authorList>
            <person name="Kantor R.S."/>
            <person name="Colenbrander Nelson T."/>
            <person name="Marshall S."/>
            <person name="Bennett D."/>
            <person name="Apte S."/>
            <person name="Camacho D."/>
            <person name="Thomas B.C."/>
            <person name="Warren L.A."/>
            <person name="Banfield J.F."/>
        </authorList>
    </citation>
    <scope>NUCLEOTIDE SEQUENCE [LARGE SCALE GENOMIC DNA]</scope>
    <source>
        <strain evidence="3">32-67-7</strain>
    </source>
</reference>
<dbReference type="GO" id="GO:0006310">
    <property type="term" value="P:DNA recombination"/>
    <property type="evidence" value="ECO:0007669"/>
    <property type="project" value="UniProtKB-KW"/>
</dbReference>
<evidence type="ECO:0000313" key="4">
    <source>
        <dbReference type="Proteomes" id="UP000215616"/>
    </source>
</evidence>
<sequence length="214" mass="24091">MLRFAAHNLEIPIKPIIWRELRLPESMGRTRTFKAQELAAWRANLPVWHQPIFDFIVRYGVRLNEAFFHCDAVDLEHGEVVLRARKAGGDHVIPLLPEDVCDLSARIRDARAAGIDTPWLRQMKDGSLRPVRYRGFAWASRKALDKAGIADARPVHDLRHHAATQITRRAGLKTAQMVLGHASIISTQRYAHPNRDDMLAALAGPGPSGEGREH</sequence>
<keyword evidence="1" id="KW-0233">DNA recombination</keyword>
<name>A0A258D5D4_CAUVI</name>